<name>A0A453DAC3_AEGTS</name>
<reference evidence="1" key="5">
    <citation type="journal article" date="2021" name="G3 (Bethesda)">
        <title>Aegilops tauschii genome assembly Aet v5.0 features greater sequence contiguity and improved annotation.</title>
        <authorList>
            <person name="Wang L."/>
            <person name="Zhu T."/>
            <person name="Rodriguez J.C."/>
            <person name="Deal K.R."/>
            <person name="Dubcovsky J."/>
            <person name="McGuire P.E."/>
            <person name="Lux T."/>
            <person name="Spannagl M."/>
            <person name="Mayer K.F.X."/>
            <person name="Baldrich P."/>
            <person name="Meyers B.C."/>
            <person name="Huo N."/>
            <person name="Gu Y.Q."/>
            <person name="Zhou H."/>
            <person name="Devos K.M."/>
            <person name="Bennetzen J.L."/>
            <person name="Unver T."/>
            <person name="Budak H."/>
            <person name="Gulick P.J."/>
            <person name="Galiba G."/>
            <person name="Kalapos B."/>
            <person name="Nelson D.R."/>
            <person name="Li P."/>
            <person name="You F.M."/>
            <person name="Luo M.C."/>
            <person name="Dvorak J."/>
        </authorList>
    </citation>
    <scope>NUCLEOTIDE SEQUENCE [LARGE SCALE GENOMIC DNA]</scope>
    <source>
        <strain evidence="1">cv. AL8/78</strain>
    </source>
</reference>
<reference evidence="2" key="1">
    <citation type="journal article" date="2014" name="Science">
        <title>Ancient hybridizations among the ancestral genomes of bread wheat.</title>
        <authorList>
            <consortium name="International Wheat Genome Sequencing Consortium,"/>
            <person name="Marcussen T."/>
            <person name="Sandve S.R."/>
            <person name="Heier L."/>
            <person name="Spannagl M."/>
            <person name="Pfeifer M."/>
            <person name="Jakobsen K.S."/>
            <person name="Wulff B.B."/>
            <person name="Steuernagel B."/>
            <person name="Mayer K.F."/>
            <person name="Olsen O.A."/>
        </authorList>
    </citation>
    <scope>NUCLEOTIDE SEQUENCE [LARGE SCALE GENOMIC DNA]</scope>
    <source>
        <strain evidence="2">cv. AL8/78</strain>
    </source>
</reference>
<dbReference type="Proteomes" id="UP000015105">
    <property type="component" value="Chromosome 2D"/>
</dbReference>
<keyword evidence="2" id="KW-1185">Reference proteome</keyword>
<evidence type="ECO:0000313" key="1">
    <source>
        <dbReference type="EnsemblPlants" id="AET2Gv21164600.35"/>
    </source>
</evidence>
<sequence length="62" mass="6922">DGGLDWDALAHTVRLETGCALSQRSCSYLGIADTRRAIDLIKARLYSEFWGKYIAYLVSAHC</sequence>
<organism evidence="1 2">
    <name type="scientific">Aegilops tauschii subsp. strangulata</name>
    <name type="common">Goatgrass</name>
    <dbReference type="NCBI Taxonomy" id="200361"/>
    <lineage>
        <taxon>Eukaryota</taxon>
        <taxon>Viridiplantae</taxon>
        <taxon>Streptophyta</taxon>
        <taxon>Embryophyta</taxon>
        <taxon>Tracheophyta</taxon>
        <taxon>Spermatophyta</taxon>
        <taxon>Magnoliopsida</taxon>
        <taxon>Liliopsida</taxon>
        <taxon>Poales</taxon>
        <taxon>Poaceae</taxon>
        <taxon>BOP clade</taxon>
        <taxon>Pooideae</taxon>
        <taxon>Triticodae</taxon>
        <taxon>Triticeae</taxon>
        <taxon>Triticinae</taxon>
        <taxon>Aegilops</taxon>
    </lineage>
</organism>
<proteinExistence type="predicted"/>
<accession>A0A453DAC3</accession>
<protein>
    <submittedName>
        <fullName evidence="1">Uncharacterized protein</fullName>
    </submittedName>
</protein>
<reference evidence="1" key="3">
    <citation type="journal article" date="2017" name="Nature">
        <title>Genome sequence of the progenitor of the wheat D genome Aegilops tauschii.</title>
        <authorList>
            <person name="Luo M.C."/>
            <person name="Gu Y.Q."/>
            <person name="Puiu D."/>
            <person name="Wang H."/>
            <person name="Twardziok S.O."/>
            <person name="Deal K.R."/>
            <person name="Huo N."/>
            <person name="Zhu T."/>
            <person name="Wang L."/>
            <person name="Wang Y."/>
            <person name="McGuire P.E."/>
            <person name="Liu S."/>
            <person name="Long H."/>
            <person name="Ramasamy R.K."/>
            <person name="Rodriguez J.C."/>
            <person name="Van S.L."/>
            <person name="Yuan L."/>
            <person name="Wang Z."/>
            <person name="Xia Z."/>
            <person name="Xiao L."/>
            <person name="Anderson O.D."/>
            <person name="Ouyang S."/>
            <person name="Liang Y."/>
            <person name="Zimin A.V."/>
            <person name="Pertea G."/>
            <person name="Qi P."/>
            <person name="Bennetzen J.L."/>
            <person name="Dai X."/>
            <person name="Dawson M.W."/>
            <person name="Muller H.G."/>
            <person name="Kugler K."/>
            <person name="Rivarola-Duarte L."/>
            <person name="Spannagl M."/>
            <person name="Mayer K.F.X."/>
            <person name="Lu F.H."/>
            <person name="Bevan M.W."/>
            <person name="Leroy P."/>
            <person name="Li P."/>
            <person name="You F.M."/>
            <person name="Sun Q."/>
            <person name="Liu Z."/>
            <person name="Lyons E."/>
            <person name="Wicker T."/>
            <person name="Salzberg S.L."/>
            <person name="Devos K.M."/>
            <person name="Dvorak J."/>
        </authorList>
    </citation>
    <scope>NUCLEOTIDE SEQUENCE [LARGE SCALE GENOMIC DNA]</scope>
    <source>
        <strain evidence="1">cv. AL8/78</strain>
    </source>
</reference>
<dbReference type="EnsemblPlants" id="AET2Gv21164600.35">
    <property type="protein sequence ID" value="AET2Gv21164600.35"/>
    <property type="gene ID" value="AET2Gv21164600"/>
</dbReference>
<reference evidence="2" key="2">
    <citation type="journal article" date="2017" name="Nat. Plants">
        <title>The Aegilops tauschii genome reveals multiple impacts of transposons.</title>
        <authorList>
            <person name="Zhao G."/>
            <person name="Zou C."/>
            <person name="Li K."/>
            <person name="Wang K."/>
            <person name="Li T."/>
            <person name="Gao L."/>
            <person name="Zhang X."/>
            <person name="Wang H."/>
            <person name="Yang Z."/>
            <person name="Liu X."/>
            <person name="Jiang W."/>
            <person name="Mao L."/>
            <person name="Kong X."/>
            <person name="Jiao Y."/>
            <person name="Jia J."/>
        </authorList>
    </citation>
    <scope>NUCLEOTIDE SEQUENCE [LARGE SCALE GENOMIC DNA]</scope>
    <source>
        <strain evidence="2">cv. AL8/78</strain>
    </source>
</reference>
<evidence type="ECO:0000313" key="2">
    <source>
        <dbReference type="Proteomes" id="UP000015105"/>
    </source>
</evidence>
<dbReference type="AlphaFoldDB" id="A0A453DAC3"/>
<dbReference type="Gramene" id="AET2Gv21164600.35">
    <property type="protein sequence ID" value="AET2Gv21164600.35"/>
    <property type="gene ID" value="AET2Gv21164600"/>
</dbReference>
<reference evidence="1" key="4">
    <citation type="submission" date="2019-03" db="UniProtKB">
        <authorList>
            <consortium name="EnsemblPlants"/>
        </authorList>
    </citation>
    <scope>IDENTIFICATION</scope>
</reference>